<proteinExistence type="inferred from homology"/>
<comment type="similarity">
    <text evidence="11">Belongs to the ligand-gated ion channel (TC 1.A.9) family.</text>
</comment>
<keyword evidence="10 11" id="KW-0407">Ion channel</keyword>
<dbReference type="PROSITE" id="PS00236">
    <property type="entry name" value="NEUROTR_ION_CHANNEL"/>
    <property type="match status" value="1"/>
</dbReference>
<dbReference type="Gene3D" id="2.70.170.10">
    <property type="entry name" value="Neurotransmitter-gated ion-channel ligand-binding domain"/>
    <property type="match status" value="1"/>
</dbReference>
<organism evidence="13 14">
    <name type="scientific">Clytia hemisphaerica</name>
    <dbReference type="NCBI Taxonomy" id="252671"/>
    <lineage>
        <taxon>Eukaryota</taxon>
        <taxon>Metazoa</taxon>
        <taxon>Cnidaria</taxon>
        <taxon>Hydrozoa</taxon>
        <taxon>Hydroidolina</taxon>
        <taxon>Leptothecata</taxon>
        <taxon>Obeliida</taxon>
        <taxon>Clytiidae</taxon>
        <taxon>Clytia</taxon>
    </lineage>
</organism>
<feature type="chain" id="PRO_5029935508" description="Neurotransmitter-gated ion-channel ligand-binding domain-containing protein" evidence="11">
    <location>
        <begin position="24"/>
        <end position="397"/>
    </location>
</feature>
<dbReference type="InterPro" id="IPR036734">
    <property type="entry name" value="Neur_chan_lig-bd_sf"/>
</dbReference>
<accession>A0A7M5WX77</accession>
<keyword evidence="5 11" id="KW-0812">Transmembrane</keyword>
<keyword evidence="7 11" id="KW-1133">Transmembrane helix</keyword>
<dbReference type="PANTHER" id="PTHR18945">
    <property type="entry name" value="NEUROTRANSMITTER GATED ION CHANNEL"/>
    <property type="match status" value="1"/>
</dbReference>
<sequence length="397" mass="46126">MELAGLKIVLSLLTAFWIQPCYGVNIASLENINMTEYEKVTLPYLHDNNKTVEVNVSMYILNIGNMNTREMTFEVEMYFSMNWTDPRLAFEEYHNASYALVTGEIAYENIWVPDLFIRNMKFVESSKFLKDLSGVMIYPDGVITLSSRLRVVAHCEMDLLMFPLDSQSCNLMIESYLYHTDVMKTYWAEDPIVVDKRRDGRKTEIDTWMGFTLEETKTAYNRYIYPLNGLEFHYMIATFVLKREPQYYILRGFIPSSLLVCLTWASFWIPTTSYPARIGIVVTSFLASIVLYTGSTLDSHQMTVMQMFLFGNIAFIGLTLIEFLMAIRSDKKRKMKQKVIIAIDLIKEDNQTIEKADSKTSDVGKEKENLVDKRARYIIPFVYLLYLAIFVAVIMFH</sequence>
<dbReference type="AlphaFoldDB" id="A0A7M5WX77"/>
<dbReference type="OrthoDB" id="8175758at2759"/>
<feature type="transmembrane region" description="Helical" evidence="11">
    <location>
        <begin position="377"/>
        <end position="396"/>
    </location>
</feature>
<keyword evidence="9 11" id="KW-0472">Membrane</keyword>
<feature type="domain" description="Neurotransmitter-gated ion-channel ligand-binding" evidence="12">
    <location>
        <begin position="34"/>
        <end position="245"/>
    </location>
</feature>
<dbReference type="Proteomes" id="UP000594262">
    <property type="component" value="Unplaced"/>
</dbReference>
<dbReference type="GO" id="GO:0004888">
    <property type="term" value="F:transmembrane signaling receptor activity"/>
    <property type="evidence" value="ECO:0007669"/>
    <property type="project" value="InterPro"/>
</dbReference>
<evidence type="ECO:0000256" key="8">
    <source>
        <dbReference type="ARBA" id="ARBA00023065"/>
    </source>
</evidence>
<evidence type="ECO:0000256" key="1">
    <source>
        <dbReference type="ARBA" id="ARBA00004141"/>
    </source>
</evidence>
<dbReference type="InterPro" id="IPR006201">
    <property type="entry name" value="Neur_channel"/>
</dbReference>
<dbReference type="Pfam" id="PF02931">
    <property type="entry name" value="Neur_chan_LBD"/>
    <property type="match status" value="1"/>
</dbReference>
<dbReference type="RefSeq" id="XP_066928031.1">
    <property type="nucleotide sequence ID" value="XM_067071930.1"/>
</dbReference>
<protein>
    <recommendedName>
        <fullName evidence="12">Neurotransmitter-gated ion-channel ligand-binding domain-containing protein</fullName>
    </recommendedName>
</protein>
<keyword evidence="3 11" id="KW-0813">Transport</keyword>
<feature type="transmembrane region" description="Helical" evidence="11">
    <location>
        <begin position="276"/>
        <end position="295"/>
    </location>
</feature>
<evidence type="ECO:0000256" key="5">
    <source>
        <dbReference type="ARBA" id="ARBA00022692"/>
    </source>
</evidence>
<evidence type="ECO:0000256" key="2">
    <source>
        <dbReference type="ARBA" id="ARBA00004236"/>
    </source>
</evidence>
<evidence type="ECO:0000256" key="4">
    <source>
        <dbReference type="ARBA" id="ARBA00022475"/>
    </source>
</evidence>
<keyword evidence="14" id="KW-1185">Reference proteome</keyword>
<evidence type="ECO:0000256" key="3">
    <source>
        <dbReference type="ARBA" id="ARBA00022448"/>
    </source>
</evidence>
<evidence type="ECO:0000256" key="11">
    <source>
        <dbReference type="RuleBase" id="RU000687"/>
    </source>
</evidence>
<evidence type="ECO:0000256" key="10">
    <source>
        <dbReference type="ARBA" id="ARBA00023303"/>
    </source>
</evidence>
<dbReference type="Gene3D" id="1.20.58.390">
    <property type="entry name" value="Neurotransmitter-gated ion-channel transmembrane domain"/>
    <property type="match status" value="1"/>
</dbReference>
<dbReference type="SUPFAM" id="SSF90112">
    <property type="entry name" value="Neurotransmitter-gated ion-channel transmembrane pore"/>
    <property type="match status" value="1"/>
</dbReference>
<dbReference type="PRINTS" id="PR00252">
    <property type="entry name" value="NRIONCHANNEL"/>
</dbReference>
<dbReference type="InterPro" id="IPR036719">
    <property type="entry name" value="Neuro-gated_channel_TM_sf"/>
</dbReference>
<evidence type="ECO:0000259" key="12">
    <source>
        <dbReference type="Pfam" id="PF02931"/>
    </source>
</evidence>
<name>A0A7M5WX77_9CNID</name>
<evidence type="ECO:0000313" key="13">
    <source>
        <dbReference type="EnsemblMetazoa" id="CLYHEMP014513.1"/>
    </source>
</evidence>
<dbReference type="InterPro" id="IPR006202">
    <property type="entry name" value="Neur_chan_lig-bd"/>
</dbReference>
<dbReference type="GO" id="GO:0005886">
    <property type="term" value="C:plasma membrane"/>
    <property type="evidence" value="ECO:0007669"/>
    <property type="project" value="UniProtKB-SubCell"/>
</dbReference>
<evidence type="ECO:0000256" key="6">
    <source>
        <dbReference type="ARBA" id="ARBA00022729"/>
    </source>
</evidence>
<feature type="transmembrane region" description="Helical" evidence="11">
    <location>
        <begin position="248"/>
        <end position="269"/>
    </location>
</feature>
<evidence type="ECO:0000256" key="9">
    <source>
        <dbReference type="ARBA" id="ARBA00023136"/>
    </source>
</evidence>
<evidence type="ECO:0000256" key="7">
    <source>
        <dbReference type="ARBA" id="ARBA00022989"/>
    </source>
</evidence>
<keyword evidence="8 11" id="KW-0406">Ion transport</keyword>
<evidence type="ECO:0000313" key="14">
    <source>
        <dbReference type="Proteomes" id="UP000594262"/>
    </source>
</evidence>
<dbReference type="PRINTS" id="PR00253">
    <property type="entry name" value="GABAARECEPTR"/>
</dbReference>
<feature type="signal peptide" evidence="11">
    <location>
        <begin position="1"/>
        <end position="23"/>
    </location>
</feature>
<dbReference type="EnsemblMetazoa" id="CLYHEMT014513.1">
    <property type="protein sequence ID" value="CLYHEMP014513.1"/>
    <property type="gene ID" value="CLYHEMG014513"/>
</dbReference>
<keyword evidence="6 11" id="KW-0732">Signal</keyword>
<feature type="transmembrane region" description="Helical" evidence="11">
    <location>
        <begin position="307"/>
        <end position="327"/>
    </location>
</feature>
<reference evidence="13" key="1">
    <citation type="submission" date="2021-01" db="UniProtKB">
        <authorList>
            <consortium name="EnsemblMetazoa"/>
        </authorList>
    </citation>
    <scope>IDENTIFICATION</scope>
</reference>
<keyword evidence="4" id="KW-1003">Cell membrane</keyword>
<dbReference type="GO" id="GO:0005230">
    <property type="term" value="F:extracellular ligand-gated monoatomic ion channel activity"/>
    <property type="evidence" value="ECO:0007669"/>
    <property type="project" value="InterPro"/>
</dbReference>
<dbReference type="GeneID" id="136815484"/>
<dbReference type="InterPro" id="IPR006028">
    <property type="entry name" value="GABAA/Glycine_rcpt"/>
</dbReference>
<dbReference type="InterPro" id="IPR018000">
    <property type="entry name" value="Neurotransmitter_ion_chnl_CS"/>
</dbReference>
<comment type="subcellular location">
    <subcellularLocation>
        <location evidence="2">Cell membrane</location>
    </subcellularLocation>
    <subcellularLocation>
        <location evidence="1">Membrane</location>
        <topology evidence="1">Multi-pass membrane protein</topology>
    </subcellularLocation>
</comment>
<dbReference type="SUPFAM" id="SSF63712">
    <property type="entry name" value="Nicotinic receptor ligand binding domain-like"/>
    <property type="match status" value="1"/>
</dbReference>
<dbReference type="InterPro" id="IPR038050">
    <property type="entry name" value="Neuro_actylchol_rec"/>
</dbReference>